<evidence type="ECO:0000313" key="3">
    <source>
        <dbReference type="Proteomes" id="UP001152747"/>
    </source>
</evidence>
<comment type="caution">
    <text evidence="2">The sequence shown here is derived from an EMBL/GenBank/DDBJ whole genome shotgun (WGS) entry which is preliminary data.</text>
</comment>
<feature type="compositionally biased region" description="Acidic residues" evidence="1">
    <location>
        <begin position="75"/>
        <end position="89"/>
    </location>
</feature>
<reference evidence="2" key="1">
    <citation type="submission" date="2022-11" db="EMBL/GenBank/DDBJ databases">
        <authorList>
            <person name="Kikuchi T."/>
        </authorList>
    </citation>
    <scope>NUCLEOTIDE SEQUENCE</scope>
    <source>
        <strain evidence="2">PS1010</strain>
    </source>
</reference>
<dbReference type="OrthoDB" id="5831414at2759"/>
<accession>A0A9P1MTV8</accession>
<gene>
    <name evidence="2" type="ORF">CAMP_LOCUS2127</name>
</gene>
<protein>
    <submittedName>
        <fullName evidence="2">Uncharacterized protein</fullName>
    </submittedName>
</protein>
<organism evidence="2 3">
    <name type="scientific">Caenorhabditis angaria</name>
    <dbReference type="NCBI Taxonomy" id="860376"/>
    <lineage>
        <taxon>Eukaryota</taxon>
        <taxon>Metazoa</taxon>
        <taxon>Ecdysozoa</taxon>
        <taxon>Nematoda</taxon>
        <taxon>Chromadorea</taxon>
        <taxon>Rhabditida</taxon>
        <taxon>Rhabditina</taxon>
        <taxon>Rhabditomorpha</taxon>
        <taxon>Rhabditoidea</taxon>
        <taxon>Rhabditidae</taxon>
        <taxon>Peloderinae</taxon>
        <taxon>Caenorhabditis</taxon>
    </lineage>
</organism>
<evidence type="ECO:0000256" key="1">
    <source>
        <dbReference type="SAM" id="MobiDB-lite"/>
    </source>
</evidence>
<keyword evidence="3" id="KW-1185">Reference proteome</keyword>
<sequence length="294" mass="33558">MASTTYHRDDLTEEIFGHLCNVALTKCSDKFEKKKAGCGGRAMRKRVLIKNFVSDLFKMHKKPGSPSSSDGGAITDDDEEEEEEEDYEMSDVSFYEAGNDNDREEHIVEDVHLEDLSHNSFSNGDCWLSQADVYRQDLHHQHHHNSPTYYDYPTSSGSLYENVQHSSSGGPSTYSIYDIYSNVSEQATEGEIPSPSDPLASISSIMQPSEHQYDIYQNNGQTSDYFQTTTDDYFLTSNANNNDYTSLVCRGAEEEETHQLTDLDAETRESNKMKRRSTEMFDEFNSQFQKRIKI</sequence>
<dbReference type="AlphaFoldDB" id="A0A9P1MTV8"/>
<proteinExistence type="predicted"/>
<name>A0A9P1MTV8_9PELO</name>
<feature type="region of interest" description="Disordered" evidence="1">
    <location>
        <begin position="60"/>
        <end position="90"/>
    </location>
</feature>
<evidence type="ECO:0000313" key="2">
    <source>
        <dbReference type="EMBL" id="CAI5439490.1"/>
    </source>
</evidence>
<dbReference type="EMBL" id="CANHGI010000001">
    <property type="protein sequence ID" value="CAI5439490.1"/>
    <property type="molecule type" value="Genomic_DNA"/>
</dbReference>
<dbReference type="Proteomes" id="UP001152747">
    <property type="component" value="Unassembled WGS sequence"/>
</dbReference>